<evidence type="ECO:0000259" key="8">
    <source>
        <dbReference type="Pfam" id="PF13359"/>
    </source>
</evidence>
<dbReference type="Pfam" id="PF13359">
    <property type="entry name" value="DDE_Tnp_4"/>
    <property type="match status" value="1"/>
</dbReference>
<dbReference type="AlphaFoldDB" id="A0A3B4DZY7"/>
<comment type="similarity">
    <text evidence="3">Belongs to the HARBI1 family.</text>
</comment>
<dbReference type="STRING" id="42514.ENSPNAP00000028631"/>
<keyword evidence="6" id="KW-0378">Hydrolase</keyword>
<evidence type="ECO:0000256" key="6">
    <source>
        <dbReference type="ARBA" id="ARBA00022801"/>
    </source>
</evidence>
<evidence type="ECO:0000256" key="3">
    <source>
        <dbReference type="ARBA" id="ARBA00006958"/>
    </source>
</evidence>
<keyword evidence="7" id="KW-0539">Nucleus</keyword>
<dbReference type="Proteomes" id="UP001501920">
    <property type="component" value="Chromosome 3"/>
</dbReference>
<feature type="domain" description="DDE Tnp4" evidence="8">
    <location>
        <begin position="107"/>
        <end position="260"/>
    </location>
</feature>
<dbReference type="Ensembl" id="ENSPNAT00000014982.2">
    <property type="protein sequence ID" value="ENSPNAP00000028631.2"/>
    <property type="gene ID" value="ENSPNAG00000014410.2"/>
</dbReference>
<dbReference type="GO" id="GO:0046872">
    <property type="term" value="F:metal ion binding"/>
    <property type="evidence" value="ECO:0007669"/>
    <property type="project" value="UniProtKB-KW"/>
</dbReference>
<evidence type="ECO:0000256" key="7">
    <source>
        <dbReference type="ARBA" id="ARBA00023242"/>
    </source>
</evidence>
<dbReference type="InterPro" id="IPR045249">
    <property type="entry name" value="HARBI1-like"/>
</dbReference>
<protein>
    <recommendedName>
        <fullName evidence="8">DDE Tnp4 domain-containing protein</fullName>
    </recommendedName>
</protein>
<evidence type="ECO:0000313" key="10">
    <source>
        <dbReference type="Proteomes" id="UP001501920"/>
    </source>
</evidence>
<dbReference type="GeneTree" id="ENSGT00940000166756"/>
<accession>A0A3B4DZY7</accession>
<dbReference type="PANTHER" id="PTHR22930:SF206">
    <property type="entry name" value="NUCLEASE HARBI1"/>
    <property type="match status" value="1"/>
</dbReference>
<dbReference type="OMA" id="ICARRSE"/>
<sequence>MLMCSTGRLQMRKQYIMRARKRKRAKILLIGLQWTDGSYFVEKEHLEPEWWDRDVEVEFIQNSKMSRVTFSYICQRLSCVLQKLCAMFSCLTTSAYPRTSFEAFEQDGAHIPIIAPENNHCDYFNRKGYHSVRLQRLVDHQFCFINIYVGWPGRFHDARVLKNSRIYAMDTEEINGIKVPTMLLGGLAYPLRSWLLKGYTDTGNLTEQQKFFNEQHSGARMTVECGFGRLKGRWRCLGKRLDVDIFKVPSIISACCTLHNVCEKHGEACEDPGQTDQRCTGTVFL</sequence>
<keyword evidence="5" id="KW-0479">Metal-binding</keyword>
<keyword evidence="10" id="KW-1185">Reference proteome</keyword>
<proteinExistence type="inferred from homology"/>
<organism evidence="9 10">
    <name type="scientific">Pygocentrus nattereri</name>
    <name type="common">Red-bellied piranha</name>
    <dbReference type="NCBI Taxonomy" id="42514"/>
    <lineage>
        <taxon>Eukaryota</taxon>
        <taxon>Metazoa</taxon>
        <taxon>Chordata</taxon>
        <taxon>Craniata</taxon>
        <taxon>Vertebrata</taxon>
        <taxon>Euteleostomi</taxon>
        <taxon>Actinopterygii</taxon>
        <taxon>Neopterygii</taxon>
        <taxon>Teleostei</taxon>
        <taxon>Ostariophysi</taxon>
        <taxon>Characiformes</taxon>
        <taxon>Characoidei</taxon>
        <taxon>Pygocentrus</taxon>
    </lineage>
</organism>
<dbReference type="GO" id="GO:0005634">
    <property type="term" value="C:nucleus"/>
    <property type="evidence" value="ECO:0007669"/>
    <property type="project" value="UniProtKB-SubCell"/>
</dbReference>
<reference evidence="9 10" key="1">
    <citation type="submission" date="2020-10" db="EMBL/GenBank/DDBJ databases">
        <title>Pygocentrus nattereri (red-bellied piranha) genome, fPygNat1, primary haplotype.</title>
        <authorList>
            <person name="Myers G."/>
            <person name="Meyer A."/>
            <person name="Karagic N."/>
            <person name="Pippel M."/>
            <person name="Winkler S."/>
            <person name="Tracey A."/>
            <person name="Wood J."/>
            <person name="Formenti G."/>
            <person name="Howe K."/>
            <person name="Fedrigo O."/>
            <person name="Jarvis E.D."/>
        </authorList>
    </citation>
    <scope>NUCLEOTIDE SEQUENCE [LARGE SCALE GENOMIC DNA]</scope>
</reference>
<keyword evidence="4" id="KW-0540">Nuclease</keyword>
<evidence type="ECO:0000256" key="5">
    <source>
        <dbReference type="ARBA" id="ARBA00022723"/>
    </source>
</evidence>
<evidence type="ECO:0000313" key="9">
    <source>
        <dbReference type="Ensembl" id="ENSPNAP00000028631.2"/>
    </source>
</evidence>
<dbReference type="PANTHER" id="PTHR22930">
    <property type="match status" value="1"/>
</dbReference>
<comment type="subcellular location">
    <subcellularLocation>
        <location evidence="2">Nucleus</location>
    </subcellularLocation>
</comment>
<reference evidence="9" key="2">
    <citation type="submission" date="2025-08" db="UniProtKB">
        <authorList>
            <consortium name="Ensembl"/>
        </authorList>
    </citation>
    <scope>IDENTIFICATION</scope>
</reference>
<evidence type="ECO:0000256" key="4">
    <source>
        <dbReference type="ARBA" id="ARBA00022722"/>
    </source>
</evidence>
<dbReference type="GO" id="GO:0004518">
    <property type="term" value="F:nuclease activity"/>
    <property type="evidence" value="ECO:0007669"/>
    <property type="project" value="UniProtKB-KW"/>
</dbReference>
<evidence type="ECO:0000256" key="1">
    <source>
        <dbReference type="ARBA" id="ARBA00001968"/>
    </source>
</evidence>
<comment type="cofactor">
    <cofactor evidence="1">
        <name>a divalent metal cation</name>
        <dbReference type="ChEBI" id="CHEBI:60240"/>
    </cofactor>
</comment>
<reference evidence="9" key="3">
    <citation type="submission" date="2025-09" db="UniProtKB">
        <authorList>
            <consortium name="Ensembl"/>
        </authorList>
    </citation>
    <scope>IDENTIFICATION</scope>
</reference>
<dbReference type="InterPro" id="IPR027806">
    <property type="entry name" value="HARBI1_dom"/>
</dbReference>
<evidence type="ECO:0000256" key="2">
    <source>
        <dbReference type="ARBA" id="ARBA00004123"/>
    </source>
</evidence>
<dbReference type="GO" id="GO:0016787">
    <property type="term" value="F:hydrolase activity"/>
    <property type="evidence" value="ECO:0007669"/>
    <property type="project" value="UniProtKB-KW"/>
</dbReference>
<name>A0A3B4DZY7_PYGNA</name>